<feature type="domain" description="BZIP" evidence="8">
    <location>
        <begin position="89"/>
        <end position="152"/>
    </location>
</feature>
<dbReference type="GO" id="GO:0003700">
    <property type="term" value="F:DNA-binding transcription factor activity"/>
    <property type="evidence" value="ECO:0007669"/>
    <property type="project" value="InterPro"/>
</dbReference>
<dbReference type="CDD" id="cd14702">
    <property type="entry name" value="bZIP_plant_GBF1"/>
    <property type="match status" value="1"/>
</dbReference>
<dbReference type="EMBL" id="BT144415">
    <property type="protein sequence ID" value="AFK44209.1"/>
    <property type="molecule type" value="mRNA"/>
</dbReference>
<reference evidence="9" key="1">
    <citation type="submission" date="2012-05" db="EMBL/GenBank/DDBJ databases">
        <authorList>
            <person name="Krishnakumar V."/>
            <person name="Cheung F."/>
            <person name="Xiao Y."/>
            <person name="Chan A."/>
            <person name="Moskal W.A."/>
            <person name="Town C.D."/>
        </authorList>
    </citation>
    <scope>NUCLEOTIDE SEQUENCE</scope>
</reference>
<dbReference type="PANTHER" id="PTHR45967:SF2">
    <property type="entry name" value="BZIP TRANSCRIPTION FACTOR 68"/>
    <property type="match status" value="1"/>
</dbReference>
<evidence type="ECO:0000256" key="2">
    <source>
        <dbReference type="ARBA" id="ARBA00007163"/>
    </source>
</evidence>
<evidence type="ECO:0000313" key="9">
    <source>
        <dbReference type="EMBL" id="AFK44209.1"/>
    </source>
</evidence>
<keyword evidence="3" id="KW-0805">Transcription regulation</keyword>
<dbReference type="SMART" id="SM00338">
    <property type="entry name" value="BRLZ"/>
    <property type="match status" value="1"/>
</dbReference>
<evidence type="ECO:0000256" key="1">
    <source>
        <dbReference type="ARBA" id="ARBA00004123"/>
    </source>
</evidence>
<dbReference type="InterPro" id="IPR045314">
    <property type="entry name" value="bZIP_plant_GBF1"/>
</dbReference>
<accession>I3SVB7</accession>
<comment type="subcellular location">
    <subcellularLocation>
        <location evidence="1">Nucleus</location>
    </subcellularLocation>
</comment>
<keyword evidence="6" id="KW-0539">Nucleus</keyword>
<sequence length="191" mass="21172">MNLSKWQFSVCSTKWGTSYTHTVINQTMAIATIPASGGPATNLNIGMDYWGAPTALHGNVPSPAIAGGIVNTGSREGVQPQVWLQDERELKRQRRKQSNRESARRSRLRKQAECDELAQRADVLKEENASLRSEVTQIRSDYEQLLSENAVLKERLGQIPGKEDLRSGQNDQPVCSDTQQSDQTVAVQGIH</sequence>
<dbReference type="InterPro" id="IPR004827">
    <property type="entry name" value="bZIP"/>
</dbReference>
<feature type="region of interest" description="Disordered" evidence="7">
    <location>
        <begin position="161"/>
        <end position="191"/>
    </location>
</feature>
<evidence type="ECO:0000256" key="6">
    <source>
        <dbReference type="ARBA" id="ARBA00023242"/>
    </source>
</evidence>
<dbReference type="GO" id="GO:0043565">
    <property type="term" value="F:sequence-specific DNA binding"/>
    <property type="evidence" value="ECO:0007669"/>
    <property type="project" value="InterPro"/>
</dbReference>
<keyword evidence="4" id="KW-0238">DNA-binding</keyword>
<evidence type="ECO:0000259" key="8">
    <source>
        <dbReference type="PROSITE" id="PS50217"/>
    </source>
</evidence>
<dbReference type="GO" id="GO:0005634">
    <property type="term" value="C:nucleus"/>
    <property type="evidence" value="ECO:0007669"/>
    <property type="project" value="UniProtKB-SubCell"/>
</dbReference>
<proteinExistence type="evidence at transcript level"/>
<dbReference type="Pfam" id="PF16596">
    <property type="entry name" value="MFMR_assoc"/>
    <property type="match status" value="1"/>
</dbReference>
<feature type="compositionally biased region" description="Basic and acidic residues" evidence="7">
    <location>
        <begin position="98"/>
        <end position="109"/>
    </location>
</feature>
<feature type="region of interest" description="Disordered" evidence="7">
    <location>
        <begin position="89"/>
        <end position="109"/>
    </location>
</feature>
<dbReference type="PROSITE" id="PS50217">
    <property type="entry name" value="BZIP"/>
    <property type="match status" value="1"/>
</dbReference>
<dbReference type="InterPro" id="IPR044827">
    <property type="entry name" value="GBF-like"/>
</dbReference>
<name>I3SVB7_LOTJA</name>
<protein>
    <recommendedName>
        <fullName evidence="8">BZIP domain-containing protein</fullName>
    </recommendedName>
</protein>
<dbReference type="SUPFAM" id="SSF57959">
    <property type="entry name" value="Leucine zipper domain"/>
    <property type="match status" value="1"/>
</dbReference>
<dbReference type="Pfam" id="PF00170">
    <property type="entry name" value="bZIP_1"/>
    <property type="match status" value="1"/>
</dbReference>
<evidence type="ECO:0000256" key="4">
    <source>
        <dbReference type="ARBA" id="ARBA00023125"/>
    </source>
</evidence>
<dbReference type="PROSITE" id="PS00036">
    <property type="entry name" value="BZIP_BASIC"/>
    <property type="match status" value="1"/>
</dbReference>
<keyword evidence="5" id="KW-0804">Transcription</keyword>
<feature type="compositionally biased region" description="Polar residues" evidence="7">
    <location>
        <begin position="167"/>
        <end position="191"/>
    </location>
</feature>
<evidence type="ECO:0000256" key="5">
    <source>
        <dbReference type="ARBA" id="ARBA00023163"/>
    </source>
</evidence>
<comment type="similarity">
    <text evidence="2">Belongs to the bZIP family.</text>
</comment>
<dbReference type="AlphaFoldDB" id="I3SVB7"/>
<dbReference type="Gene3D" id="1.20.5.170">
    <property type="match status" value="1"/>
</dbReference>
<dbReference type="InterPro" id="IPR046347">
    <property type="entry name" value="bZIP_sf"/>
</dbReference>
<evidence type="ECO:0000256" key="3">
    <source>
        <dbReference type="ARBA" id="ARBA00023015"/>
    </source>
</evidence>
<evidence type="ECO:0000256" key="7">
    <source>
        <dbReference type="SAM" id="MobiDB-lite"/>
    </source>
</evidence>
<dbReference type="PANTHER" id="PTHR45967">
    <property type="entry name" value="G-BOX-BINDING FACTOR 3-RELATED"/>
    <property type="match status" value="1"/>
</dbReference>
<organism evidence="9">
    <name type="scientific">Lotus japonicus</name>
    <name type="common">Lotus corniculatus var. japonicus</name>
    <dbReference type="NCBI Taxonomy" id="34305"/>
    <lineage>
        <taxon>Eukaryota</taxon>
        <taxon>Viridiplantae</taxon>
        <taxon>Streptophyta</taxon>
        <taxon>Embryophyta</taxon>
        <taxon>Tracheophyta</taxon>
        <taxon>Spermatophyta</taxon>
        <taxon>Magnoliopsida</taxon>
        <taxon>eudicotyledons</taxon>
        <taxon>Gunneridae</taxon>
        <taxon>Pentapetalae</taxon>
        <taxon>rosids</taxon>
        <taxon>fabids</taxon>
        <taxon>Fabales</taxon>
        <taxon>Fabaceae</taxon>
        <taxon>Papilionoideae</taxon>
        <taxon>50 kb inversion clade</taxon>
        <taxon>NPAAA clade</taxon>
        <taxon>Hologalegina</taxon>
        <taxon>robinioid clade</taxon>
        <taxon>Loteae</taxon>
        <taxon>Lotus</taxon>
    </lineage>
</organism>